<dbReference type="InterPro" id="IPR036929">
    <property type="entry name" value="DsbDN_sf"/>
</dbReference>
<dbReference type="Pfam" id="PF02683">
    <property type="entry name" value="DsbD_TM"/>
    <property type="match status" value="1"/>
</dbReference>
<feature type="transmembrane region" description="Helical" evidence="8">
    <location>
        <begin position="469"/>
        <end position="487"/>
    </location>
</feature>
<evidence type="ECO:0000313" key="10">
    <source>
        <dbReference type="EMBL" id="QOW22390.1"/>
    </source>
</evidence>
<feature type="transmembrane region" description="Helical" evidence="8">
    <location>
        <begin position="507"/>
        <end position="530"/>
    </location>
</feature>
<dbReference type="SUPFAM" id="SSF74863">
    <property type="entry name" value="Thiol:disulfide interchange protein DsbD, N-terminal domain (DsbD-alpha)"/>
    <property type="match status" value="2"/>
</dbReference>
<dbReference type="InterPro" id="IPR028250">
    <property type="entry name" value="DsbDN"/>
</dbReference>
<dbReference type="Pfam" id="PF13899">
    <property type="entry name" value="Thioredoxin_7"/>
    <property type="match status" value="1"/>
</dbReference>
<dbReference type="PANTHER" id="PTHR32234:SF3">
    <property type="entry name" value="SUPPRESSION OF COPPER SENSITIVITY PROTEIN"/>
    <property type="match status" value="1"/>
</dbReference>
<evidence type="ECO:0000313" key="11">
    <source>
        <dbReference type="Proteomes" id="UP000593932"/>
    </source>
</evidence>
<evidence type="ECO:0000256" key="6">
    <source>
        <dbReference type="ARBA" id="ARBA00023136"/>
    </source>
</evidence>
<keyword evidence="2" id="KW-1003">Cell membrane</keyword>
<dbReference type="Proteomes" id="UP000593932">
    <property type="component" value="Chromosome"/>
</dbReference>
<evidence type="ECO:0000259" key="9">
    <source>
        <dbReference type="PROSITE" id="PS51352"/>
    </source>
</evidence>
<evidence type="ECO:0000256" key="1">
    <source>
        <dbReference type="ARBA" id="ARBA00004651"/>
    </source>
</evidence>
<dbReference type="PROSITE" id="PS51352">
    <property type="entry name" value="THIOREDOXIN_2"/>
    <property type="match status" value="1"/>
</dbReference>
<keyword evidence="6 8" id="KW-0472">Membrane</keyword>
<dbReference type="EMBL" id="CP063657">
    <property type="protein sequence ID" value="QOW22390.1"/>
    <property type="molecule type" value="Genomic_DNA"/>
</dbReference>
<feature type="transmembrane region" description="Helical" evidence="8">
    <location>
        <begin position="676"/>
        <end position="695"/>
    </location>
</feature>
<keyword evidence="5 8" id="KW-1133">Transmembrane helix</keyword>
<dbReference type="SUPFAM" id="SSF52833">
    <property type="entry name" value="Thioredoxin-like"/>
    <property type="match status" value="1"/>
</dbReference>
<keyword evidence="7" id="KW-0676">Redox-active center</keyword>
<dbReference type="Gene3D" id="2.60.40.1250">
    <property type="entry name" value="Thiol:disulfide interchange protein DsbD, N-terminal domain"/>
    <property type="match status" value="2"/>
</dbReference>
<gene>
    <name evidence="10" type="ORF">INQ42_01935</name>
</gene>
<feature type="domain" description="Thioredoxin" evidence="9">
    <location>
        <begin position="694"/>
        <end position="829"/>
    </location>
</feature>
<dbReference type="Gene3D" id="3.40.30.10">
    <property type="entry name" value="Glutaredoxin"/>
    <property type="match status" value="1"/>
</dbReference>
<accession>A0A7S6ULC2</accession>
<dbReference type="InterPro" id="IPR017937">
    <property type="entry name" value="Thioredoxin_CS"/>
</dbReference>
<evidence type="ECO:0000256" key="2">
    <source>
        <dbReference type="ARBA" id="ARBA00022475"/>
    </source>
</evidence>
<dbReference type="InterPro" id="IPR013766">
    <property type="entry name" value="Thioredoxin_domain"/>
</dbReference>
<proteinExistence type="predicted"/>
<feature type="transmembrane region" description="Helical" evidence="8">
    <location>
        <begin position="424"/>
        <end position="448"/>
    </location>
</feature>
<feature type="transmembrane region" description="Helical" evidence="8">
    <location>
        <begin position="644"/>
        <end position="664"/>
    </location>
</feature>
<dbReference type="PROSITE" id="PS00194">
    <property type="entry name" value="THIOREDOXIN_1"/>
    <property type="match status" value="1"/>
</dbReference>
<evidence type="ECO:0000256" key="5">
    <source>
        <dbReference type="ARBA" id="ARBA00022989"/>
    </source>
</evidence>
<protein>
    <submittedName>
        <fullName evidence="10">Protein-disulfide reductase DsbD</fullName>
    </submittedName>
</protein>
<dbReference type="PANTHER" id="PTHR32234">
    <property type="entry name" value="THIOL:DISULFIDE INTERCHANGE PROTEIN DSBD"/>
    <property type="match status" value="1"/>
</dbReference>
<feature type="transmembrane region" description="Helical" evidence="8">
    <location>
        <begin position="620"/>
        <end position="638"/>
    </location>
</feature>
<feature type="transmembrane region" description="Helical" evidence="8">
    <location>
        <begin position="582"/>
        <end position="608"/>
    </location>
</feature>
<dbReference type="Pfam" id="PF11412">
    <property type="entry name" value="DsbD_N"/>
    <property type="match status" value="2"/>
</dbReference>
<keyword evidence="4" id="KW-0201">Cytochrome c-type biogenesis</keyword>
<evidence type="ECO:0000256" key="7">
    <source>
        <dbReference type="ARBA" id="ARBA00023284"/>
    </source>
</evidence>
<evidence type="ECO:0000256" key="4">
    <source>
        <dbReference type="ARBA" id="ARBA00022748"/>
    </source>
</evidence>
<dbReference type="InterPro" id="IPR035671">
    <property type="entry name" value="DsbD_gamma"/>
</dbReference>
<name>A0A7S6ULC2_9GAMM</name>
<evidence type="ECO:0000256" key="3">
    <source>
        <dbReference type="ARBA" id="ARBA00022692"/>
    </source>
</evidence>
<feature type="transmembrane region" description="Helical" evidence="8">
    <location>
        <begin position="550"/>
        <end position="576"/>
    </location>
</feature>
<sequence length="832" mass="86479">MTEPRTRLSLHAFLPSVPSDPPRTRLGRRVAASLGGLALLAGLALPALAAVNADDLLPVDEAFAVDARASDQGAVAIHWKIADGYYLYRHRTSVTSDAGFAAGELQLPPGEPHEDEFFGKVETYRKRLTAQLPGEARGASTTLTVKYQGCADAGICYPPQTRKLTVALPSVPPARAPAASKGTNLLGKPLASSGLGGNALFPGAAGGADAMPLPAEQAFGFEAIAGDGDTLLLRFSPASGYYLYRDNTRLTLESADGGIALGKPRWPTGRQHRDEHFGDVVVYFDQIDVPVPLLRERADAATVKLTATFQGCQNDGICYPPMTRKVEIDLPKGTVTATTKPAADAAGTTSPVAAAAGDATGTQTDGAAGQLPGAGEIDATVVASGAALGTDESLGAIDAGAAASSPSPASSQTSAGTPDSAPGLMLILLFALIGGLILNLMPCVLPVLSLKVLSLAGNGHTPGAARRQALWYTAGVMVSFAALGALALGLRQAGLALGWGFQLQQPIVVALLALLMLALGLSLSGVWQLAGRWTGAGHVLTTRSGPAGDFFTGVLAVVVATPCTAPFMGAALAWAFTAPAAIAPAVFLALGLGLALPFLLIGFVPALARALPRPGAWMETFKQIMAFPLYLTAVWLAWVLAKQLGADAVGLWMVAAVLVALGAWAWNHSRTHARGWATSLAVIALLGAGWTLWLIHTHPLPEKVLEHTAVGEDQLVKVPFSEQRLADLRAANRVVFVNMTADWCVTCKANEKTVLGREGFKRALDDADAAYLVGDWTNVDPVLTAFLQRHNAVGVPLYVVFPRGGGEGQILPTVLTPDIVRQALADAAVEAF</sequence>
<organism evidence="10 11">
    <name type="scientific">Novilysobacter avium</name>
    <dbReference type="NCBI Taxonomy" id="2781023"/>
    <lineage>
        <taxon>Bacteria</taxon>
        <taxon>Pseudomonadati</taxon>
        <taxon>Pseudomonadota</taxon>
        <taxon>Gammaproteobacteria</taxon>
        <taxon>Lysobacterales</taxon>
        <taxon>Lysobacteraceae</taxon>
        <taxon>Novilysobacter</taxon>
    </lineage>
</organism>
<dbReference type="InterPro" id="IPR003834">
    <property type="entry name" value="Cyt_c_assmbl_TM_dom"/>
</dbReference>
<dbReference type="CDD" id="cd02953">
    <property type="entry name" value="DsbDgamma"/>
    <property type="match status" value="1"/>
</dbReference>
<evidence type="ECO:0000256" key="8">
    <source>
        <dbReference type="SAM" id="Phobius"/>
    </source>
</evidence>
<dbReference type="InterPro" id="IPR036249">
    <property type="entry name" value="Thioredoxin-like_sf"/>
</dbReference>
<comment type="subcellular location">
    <subcellularLocation>
        <location evidence="1">Cell membrane</location>
        <topology evidence="1">Multi-pass membrane protein</topology>
    </subcellularLocation>
</comment>
<keyword evidence="11" id="KW-1185">Reference proteome</keyword>
<keyword evidence="3 8" id="KW-0812">Transmembrane</keyword>
<reference evidence="10 11" key="1">
    <citation type="submission" date="2020-10" db="EMBL/GenBank/DDBJ databases">
        <title>complete genome sequencing of Lysobacter sp. H23M41.</title>
        <authorList>
            <person name="Bae J.-W."/>
            <person name="Lee S.-Y."/>
        </authorList>
    </citation>
    <scope>NUCLEOTIDE SEQUENCE [LARGE SCALE GENOMIC DNA]</scope>
    <source>
        <strain evidence="10 11">H23M41</strain>
    </source>
</reference>